<name>A0A0B6ZE37_9EUPU</name>
<proteinExistence type="predicted"/>
<dbReference type="InterPro" id="IPR036590">
    <property type="entry name" value="SRAP-like"/>
</dbReference>
<dbReference type="EMBL" id="HACG01019246">
    <property type="protein sequence ID" value="CEK66111.1"/>
    <property type="molecule type" value="Transcribed_RNA"/>
</dbReference>
<feature type="non-terminal residue" evidence="2">
    <location>
        <position position="101"/>
    </location>
</feature>
<feature type="compositionally biased region" description="Polar residues" evidence="1">
    <location>
        <begin position="1"/>
        <end position="20"/>
    </location>
</feature>
<gene>
    <name evidence="2" type="primary">ORF57347</name>
</gene>
<reference evidence="2" key="1">
    <citation type="submission" date="2014-12" db="EMBL/GenBank/DDBJ databases">
        <title>Insight into the proteome of Arion vulgaris.</title>
        <authorList>
            <person name="Aradska J."/>
            <person name="Bulat T."/>
            <person name="Smidak R."/>
            <person name="Sarate P."/>
            <person name="Gangsoo J."/>
            <person name="Sialana F."/>
            <person name="Bilban M."/>
            <person name="Lubec G."/>
        </authorList>
    </citation>
    <scope>NUCLEOTIDE SEQUENCE</scope>
    <source>
        <tissue evidence="2">Skin</tissue>
    </source>
</reference>
<evidence type="ECO:0000313" key="2">
    <source>
        <dbReference type="EMBL" id="CEK66111.1"/>
    </source>
</evidence>
<evidence type="ECO:0000256" key="1">
    <source>
        <dbReference type="SAM" id="MobiDB-lite"/>
    </source>
</evidence>
<feature type="non-terminal residue" evidence="2">
    <location>
        <position position="1"/>
    </location>
</feature>
<accession>A0A0B6ZE37</accession>
<dbReference type="Gene3D" id="3.90.1680.10">
    <property type="entry name" value="SOS response associated peptidase-like"/>
    <property type="match status" value="1"/>
</dbReference>
<protein>
    <submittedName>
        <fullName evidence="2">Uncharacterized protein</fullName>
    </submittedName>
</protein>
<sequence>TSSNPSSKNSQKAASFNSCELSDKTENGSSDTTYNGSSISSEDTETKPSQPLSMKGTYDVATKLKDTDDDDCSDWKGQRLLTMAGVYDVWTPPDGSPPLYS</sequence>
<dbReference type="AlphaFoldDB" id="A0A0B6ZE37"/>
<feature type="compositionally biased region" description="Polar residues" evidence="1">
    <location>
        <begin position="27"/>
        <end position="52"/>
    </location>
</feature>
<organism evidence="2">
    <name type="scientific">Arion vulgaris</name>
    <dbReference type="NCBI Taxonomy" id="1028688"/>
    <lineage>
        <taxon>Eukaryota</taxon>
        <taxon>Metazoa</taxon>
        <taxon>Spiralia</taxon>
        <taxon>Lophotrochozoa</taxon>
        <taxon>Mollusca</taxon>
        <taxon>Gastropoda</taxon>
        <taxon>Heterobranchia</taxon>
        <taxon>Euthyneura</taxon>
        <taxon>Panpulmonata</taxon>
        <taxon>Eupulmonata</taxon>
        <taxon>Stylommatophora</taxon>
        <taxon>Helicina</taxon>
        <taxon>Arionoidea</taxon>
        <taxon>Arionidae</taxon>
        <taxon>Arion</taxon>
    </lineage>
</organism>
<feature type="region of interest" description="Disordered" evidence="1">
    <location>
        <begin position="1"/>
        <end position="58"/>
    </location>
</feature>